<keyword evidence="1" id="KW-0732">Signal</keyword>
<dbReference type="OrthoDB" id="1452960at2"/>
<dbReference type="PROSITE" id="PS51257">
    <property type="entry name" value="PROKAR_LIPOPROTEIN"/>
    <property type="match status" value="1"/>
</dbReference>
<sequence length="162" mass="19209">MRAYIILLMMSLLSSSCTGQKNDLANNNSKAHQERNENQPQGIWRVEKEFDKDGNLIRIDSIYSWSYSSSSKYNELNDIEKDSLLEEFKSRFFKQYSHLKNDGFGNLFNLDSIYSKNYFNDDFFKSDFGNEFMNLDKITQQMIDRQKAFLEKYQPKTIEPIE</sequence>
<name>A0A316DR17_9FLAO</name>
<feature type="chain" id="PRO_5016407485" description="Lipoprotein" evidence="1">
    <location>
        <begin position="20"/>
        <end position="162"/>
    </location>
</feature>
<comment type="caution">
    <text evidence="2">The sequence shown here is derived from an EMBL/GenBank/DDBJ whole genome shotgun (WGS) entry which is preliminary data.</text>
</comment>
<organism evidence="2 3">
    <name type="scientific">Xanthomarina spongicola</name>
    <dbReference type="NCBI Taxonomy" id="570520"/>
    <lineage>
        <taxon>Bacteria</taxon>
        <taxon>Pseudomonadati</taxon>
        <taxon>Bacteroidota</taxon>
        <taxon>Flavobacteriia</taxon>
        <taxon>Flavobacteriales</taxon>
        <taxon>Flavobacteriaceae</taxon>
        <taxon>Xanthomarina</taxon>
    </lineage>
</organism>
<feature type="signal peptide" evidence="1">
    <location>
        <begin position="1"/>
        <end position="19"/>
    </location>
</feature>
<dbReference type="AlphaFoldDB" id="A0A316DR17"/>
<evidence type="ECO:0000256" key="1">
    <source>
        <dbReference type="SAM" id="SignalP"/>
    </source>
</evidence>
<evidence type="ECO:0000313" key="2">
    <source>
        <dbReference type="EMBL" id="PWK19892.1"/>
    </source>
</evidence>
<dbReference type="EMBL" id="QGGP01000002">
    <property type="protein sequence ID" value="PWK19892.1"/>
    <property type="molecule type" value="Genomic_DNA"/>
</dbReference>
<accession>A0A316DR17</accession>
<evidence type="ECO:0000313" key="3">
    <source>
        <dbReference type="Proteomes" id="UP000245430"/>
    </source>
</evidence>
<evidence type="ECO:0008006" key="4">
    <source>
        <dbReference type="Google" id="ProtNLM"/>
    </source>
</evidence>
<reference evidence="2 3" key="1">
    <citation type="submission" date="2018-05" db="EMBL/GenBank/DDBJ databases">
        <title>Genomic Encyclopedia of Archaeal and Bacterial Type Strains, Phase II (KMG-II): from individual species to whole genera.</title>
        <authorList>
            <person name="Goeker M."/>
        </authorList>
    </citation>
    <scope>NUCLEOTIDE SEQUENCE [LARGE SCALE GENOMIC DNA]</scope>
    <source>
        <strain evidence="2 3">DSM 22637</strain>
    </source>
</reference>
<protein>
    <recommendedName>
        <fullName evidence="4">Lipoprotein</fullName>
    </recommendedName>
</protein>
<proteinExistence type="predicted"/>
<keyword evidence="3" id="KW-1185">Reference proteome</keyword>
<dbReference type="Proteomes" id="UP000245430">
    <property type="component" value="Unassembled WGS sequence"/>
</dbReference>
<gene>
    <name evidence="2" type="ORF">LX78_01242</name>
</gene>
<dbReference type="RefSeq" id="WP_109681758.1">
    <property type="nucleotide sequence ID" value="NZ_QGGP01000002.1"/>
</dbReference>